<dbReference type="Pfam" id="PF23674">
    <property type="entry name" value="RYYR-CCHC"/>
    <property type="match status" value="2"/>
</dbReference>
<evidence type="ECO:0000259" key="1">
    <source>
        <dbReference type="Pfam" id="PF23674"/>
    </source>
</evidence>
<dbReference type="OrthoDB" id="5782981at2759"/>
<accession>A0A182EIN7</accession>
<organism evidence="4">
    <name type="scientific">Onchocerca ochengi</name>
    <name type="common">Filarial nematode worm</name>
    <dbReference type="NCBI Taxonomy" id="42157"/>
    <lineage>
        <taxon>Eukaryota</taxon>
        <taxon>Metazoa</taxon>
        <taxon>Ecdysozoa</taxon>
        <taxon>Nematoda</taxon>
        <taxon>Chromadorea</taxon>
        <taxon>Rhabditida</taxon>
        <taxon>Spirurina</taxon>
        <taxon>Spiruromorpha</taxon>
        <taxon>Filarioidea</taxon>
        <taxon>Onchocercidae</taxon>
        <taxon>Onchocerca</taxon>
    </lineage>
</organism>
<name>A0A182EIN7_ONCOC</name>
<evidence type="ECO:0000313" key="2">
    <source>
        <dbReference type="EMBL" id="VDK87881.1"/>
    </source>
</evidence>
<dbReference type="AlphaFoldDB" id="A0A182EIN7"/>
<feature type="domain" description="RYYR-CCHC" evidence="1">
    <location>
        <begin position="528"/>
        <end position="594"/>
    </location>
</feature>
<feature type="domain" description="RYYR-CCHC" evidence="1">
    <location>
        <begin position="703"/>
        <end position="754"/>
    </location>
</feature>
<dbReference type="EMBL" id="UYRW01003085">
    <property type="protein sequence ID" value="VDK87881.1"/>
    <property type="molecule type" value="Genomic_DNA"/>
</dbReference>
<dbReference type="WBParaSite" id="nOo.2.0.1.t07969-RA">
    <property type="protein sequence ID" value="nOo.2.0.1.t07969-RA"/>
    <property type="gene ID" value="nOo.2.0.1.g07969"/>
</dbReference>
<gene>
    <name evidence="2" type="ORF">NOO_LOCUS7969</name>
</gene>
<evidence type="ECO:0000313" key="3">
    <source>
        <dbReference type="Proteomes" id="UP000271087"/>
    </source>
</evidence>
<dbReference type="STRING" id="42157.A0A182EIN7"/>
<evidence type="ECO:0000313" key="4">
    <source>
        <dbReference type="WBParaSite" id="nOo.2.0.1.t07969-RA"/>
    </source>
</evidence>
<proteinExistence type="predicted"/>
<protein>
    <submittedName>
        <fullName evidence="4">C2H2-type domain-containing protein</fullName>
    </submittedName>
</protein>
<dbReference type="InterPro" id="IPR057001">
    <property type="entry name" value="RYYR-CCHC"/>
</dbReference>
<keyword evidence="3" id="KW-1185">Reference proteome</keyword>
<dbReference type="Proteomes" id="UP000271087">
    <property type="component" value="Unassembled WGS sequence"/>
</dbReference>
<reference evidence="2 3" key="2">
    <citation type="submission" date="2018-08" db="EMBL/GenBank/DDBJ databases">
        <authorList>
            <person name="Laetsch R D."/>
            <person name="Stevens L."/>
            <person name="Kumar S."/>
            <person name="Blaxter L. M."/>
        </authorList>
    </citation>
    <scope>NUCLEOTIDE SEQUENCE [LARGE SCALE GENOMIC DNA]</scope>
</reference>
<sequence length="766" mass="88119">CFCKRLYEENVELYQEMLRSVDEMRSLVSEMKRVSGANAEYYIEDEQDNSNVYFALDANFPIVKQRLRIWHRFRNIGSSLVEQPSQQLDRGETSSNVFLSEQGTSKQLFRLFLLYEECRRHDSDFNIESCLGSPLRRKYEIDDVICDEIPDADVDKNLHEVAVKNMIHELCNTDNHTQLHALGVKKFHEQCCRSNNLDKPLKYENVLIPCIGMIPTDMPFQFKRLQFLIQLVLAFIINKVQDQSLELYCLDLHGRAGISERANKTKNGSNGNKANAAKLEDLWLRARLPNEEDEVIINCNNASSTPSVMPLNRKRNRRIWTLVSGDGHDFRCNACKRIIKCCSPTNITRHYANNHPEILKTEEISIDMTKESVEPVLEENPKVTLMTANDMPVSSGTRMNTGKIDWSSPSIRKILEKIASRELTEKMGTDMISYKTGCQLSQSTVRKRVHCLLEERYGTYSLSKKNSASVVSSSQVNDQRNETVTYVAMDSSGNEMKKFVKLKRKMNQGQQLADVTVSTSPVPPIPRQVRSLRLSRSSIVIPEKDDPSKVRIYRCSAYGRGSSANDRTKRYFAHIKTKDGKIIGNAYPEHLPECKPVLKEVQQLQEIDRACRARIQAGNLTPEAARKLGALVAQKNRELKRHIQDDDTFPDKWKSLPKKYSRLCHQAERMRKQKNRQLLRMMKNDRVDGEIEEDQSGIAHEAEIMSGRFKHPPLIIFEPDSQSARIYRINGKSDKLGIIYYRCSKCDVLCRRHRRMGNVEGLIIEF</sequence>
<reference evidence="4" key="1">
    <citation type="submission" date="2016-06" db="UniProtKB">
        <authorList>
            <consortium name="WormBaseParasite"/>
        </authorList>
    </citation>
    <scope>IDENTIFICATION</scope>
</reference>